<dbReference type="InterPro" id="IPR015066">
    <property type="entry name" value="DUF1902"/>
</dbReference>
<dbReference type="EMBL" id="RYFG02000121">
    <property type="protein sequence ID" value="TRW89533.1"/>
    <property type="molecule type" value="Genomic_DNA"/>
</dbReference>
<feature type="domain" description="DUF1902" evidence="1">
    <location>
        <begin position="43"/>
        <end position="92"/>
    </location>
</feature>
<evidence type="ECO:0000313" key="3">
    <source>
        <dbReference type="Proteomes" id="UP000733744"/>
    </source>
</evidence>
<reference evidence="2 3" key="1">
    <citation type="journal article" date="2019" name="Antonie Van Leeuwenhoek">
        <title>Description of 'Ca. Methylobacter oryzae' KRF1, a novel species from the environmentally important Methylobacter clade 2.</title>
        <authorList>
            <person name="Khatri K."/>
            <person name="Mohite J.A."/>
            <person name="Pandit P.S."/>
            <person name="Bahulikar R."/>
            <person name="Rahalkar M.C."/>
        </authorList>
    </citation>
    <scope>NUCLEOTIDE SEQUENCE [LARGE SCALE GENOMIC DNA]</scope>
    <source>
        <strain evidence="2 3">KRF1</strain>
    </source>
</reference>
<protein>
    <submittedName>
        <fullName evidence="2">DUF1902 domain-containing protein</fullName>
    </submittedName>
</protein>
<name>A0ABY3C4A5_9GAMM</name>
<accession>A0ABY3C4A5</accession>
<proteinExistence type="predicted"/>
<dbReference type="SUPFAM" id="SSF143100">
    <property type="entry name" value="TTHA1013/TTHA0281-like"/>
    <property type="match status" value="1"/>
</dbReference>
<organism evidence="2 3">
    <name type="scientific">Candidatus Methylobacter oryzae</name>
    <dbReference type="NCBI Taxonomy" id="2497749"/>
    <lineage>
        <taxon>Bacteria</taxon>
        <taxon>Pseudomonadati</taxon>
        <taxon>Pseudomonadota</taxon>
        <taxon>Gammaproteobacteria</taxon>
        <taxon>Methylococcales</taxon>
        <taxon>Methylococcaceae</taxon>
        <taxon>Methylobacter</taxon>
    </lineage>
</organism>
<sequence length="111" mass="12579">MLLFLPNPSNLKCKMNLQENFMYRLGWPFSTLFSKIGMPLLIKVEIIHDDEANVYVATSSDLKGLVVEAETLDELEKEVLDLAPQLLELDTPKLRAKAATHLSFIQHPITL</sequence>
<dbReference type="Proteomes" id="UP000733744">
    <property type="component" value="Unassembled WGS sequence"/>
</dbReference>
<dbReference type="InterPro" id="IPR035069">
    <property type="entry name" value="TTHA1013/TTHA0281-like"/>
</dbReference>
<dbReference type="Pfam" id="PF08972">
    <property type="entry name" value="DUF1902"/>
    <property type="match status" value="1"/>
</dbReference>
<gene>
    <name evidence="2" type="ORF">EKO24_020945</name>
</gene>
<evidence type="ECO:0000313" key="2">
    <source>
        <dbReference type="EMBL" id="TRW89533.1"/>
    </source>
</evidence>
<evidence type="ECO:0000259" key="1">
    <source>
        <dbReference type="Pfam" id="PF08972"/>
    </source>
</evidence>
<comment type="caution">
    <text evidence="2">The sequence shown here is derived from an EMBL/GenBank/DDBJ whole genome shotgun (WGS) entry which is preliminary data.</text>
</comment>
<keyword evidence="3" id="KW-1185">Reference proteome</keyword>
<dbReference type="Gene3D" id="3.30.2390.10">
    <property type="entry name" value="TTHA1013-like"/>
    <property type="match status" value="1"/>
</dbReference>